<feature type="domain" description="EF-hand" evidence="2">
    <location>
        <begin position="704"/>
        <end position="739"/>
    </location>
</feature>
<organism evidence="3 4">
    <name type="scientific">Magallana gigas</name>
    <name type="common">Pacific oyster</name>
    <name type="synonym">Crassostrea gigas</name>
    <dbReference type="NCBI Taxonomy" id="29159"/>
    <lineage>
        <taxon>Eukaryota</taxon>
        <taxon>Metazoa</taxon>
        <taxon>Spiralia</taxon>
        <taxon>Lophotrochozoa</taxon>
        <taxon>Mollusca</taxon>
        <taxon>Bivalvia</taxon>
        <taxon>Autobranchia</taxon>
        <taxon>Pteriomorphia</taxon>
        <taxon>Ostreida</taxon>
        <taxon>Ostreoidea</taxon>
        <taxon>Ostreidae</taxon>
        <taxon>Magallana</taxon>
    </lineage>
</organism>
<accession>A0A8W8L4J6</accession>
<keyword evidence="4" id="KW-1185">Reference proteome</keyword>
<sequence length="810" mass="92925">MATKKRERNINFAEVKVRDRTMRRPSELLDPTPLEKTASKRRRKSTFAGILTVFRTFLKEFHCHTLLVKTALVHIRWQLLRDYVRSGRFRELIQDSDYDMMDRGEDADMIVFKMGEREKTFFQKLGMDTGIKKVSFREVAEKIMARKLNSEGFEDPRERFFLDQYKKRKEERRIAEEKAKAEKKEKDKEKSPRNEPKQQNGTSQLETVAEEGFPALDLNSNELHVPGSTRKSSVFNDSSSYATTDRRLSTLTETDRSVITDVLQDDVTKDILNSCQSRRSTASLRMRPRRLDTVNGFDFDEGEDIAIADLKSHKTPRRIITKTREMYNIACVMCGVVPLRQYVKQCSGRYVNLNNVMMSAQSIKPIAISLVMDARVVDLDVSENNIGPLGTMYLSEMLTRNDYIVELNLNGTYPGKEGLRVLSESLTQNKSLEILRLESNKIQHTETHLINSLIQNVRNLKELYLGHNAIGYEGGCALAKCLEENTTLRVLDLQWNHIRKESAAALCKCLSANVGLRTLDVSWNGLGKEGCIALATSLPKNSYLKSLCITSNRIDMLSLRFLLHGLVRNKTLQSLEMGQNPITTEGAKAVVRAVQSAKDTSLIRVCLDGISVDEQFMMFMKELFDKKGVRVTHGDLLSMANSTEQKEHDPHDLNRFDPVMVLVEYMRIDNLRLIDFFQYLDTNSRERLSKSDFREGVANLCLPLTEHHLDLVMEKVDLKRDGYVDLEEFMTVHREVSRQITQRTTKARSKRKEDEGLVSLRKILKEIVEKRNKSHREKASNRSTNQGRDHVITKNRTLTVTKPSLSAQHG</sequence>
<dbReference type="PANTHER" id="PTHR24114:SF2">
    <property type="entry name" value="F-BOX DOMAIN-CONTAINING PROTEIN-RELATED"/>
    <property type="match status" value="1"/>
</dbReference>
<dbReference type="SUPFAM" id="SSF52047">
    <property type="entry name" value="RNI-like"/>
    <property type="match status" value="1"/>
</dbReference>
<dbReference type="InterPro" id="IPR002048">
    <property type="entry name" value="EF_hand_dom"/>
</dbReference>
<protein>
    <recommendedName>
        <fullName evidence="2">EF-hand domain-containing protein</fullName>
    </recommendedName>
</protein>
<evidence type="ECO:0000313" key="4">
    <source>
        <dbReference type="Proteomes" id="UP000005408"/>
    </source>
</evidence>
<evidence type="ECO:0000313" key="3">
    <source>
        <dbReference type="EnsemblMetazoa" id="G26574.8:cds"/>
    </source>
</evidence>
<evidence type="ECO:0000259" key="2">
    <source>
        <dbReference type="PROSITE" id="PS50222"/>
    </source>
</evidence>
<dbReference type="Pfam" id="PF13499">
    <property type="entry name" value="EF-hand_7"/>
    <property type="match status" value="1"/>
</dbReference>
<dbReference type="Proteomes" id="UP000005408">
    <property type="component" value="Unassembled WGS sequence"/>
</dbReference>
<dbReference type="SUPFAM" id="SSF47473">
    <property type="entry name" value="EF-hand"/>
    <property type="match status" value="1"/>
</dbReference>
<feature type="region of interest" description="Disordered" evidence="1">
    <location>
        <begin position="770"/>
        <end position="810"/>
    </location>
</feature>
<dbReference type="Pfam" id="PF13516">
    <property type="entry name" value="LRR_6"/>
    <property type="match status" value="4"/>
</dbReference>
<dbReference type="InterPro" id="IPR001611">
    <property type="entry name" value="Leu-rich_rpt"/>
</dbReference>
<dbReference type="InterPro" id="IPR032675">
    <property type="entry name" value="LRR_dom_sf"/>
</dbReference>
<dbReference type="PANTHER" id="PTHR24114">
    <property type="entry name" value="LEUCINE RICH REPEAT FAMILY PROTEIN"/>
    <property type="match status" value="1"/>
</dbReference>
<dbReference type="SMART" id="SM00368">
    <property type="entry name" value="LRR_RI"/>
    <property type="match status" value="7"/>
</dbReference>
<feature type="compositionally biased region" description="Basic and acidic residues" evidence="1">
    <location>
        <begin position="172"/>
        <end position="196"/>
    </location>
</feature>
<dbReference type="EnsemblMetazoa" id="G26574.8">
    <property type="protein sequence ID" value="G26574.8:cds"/>
    <property type="gene ID" value="G26574"/>
</dbReference>
<feature type="compositionally biased region" description="Polar residues" evidence="1">
    <location>
        <begin position="794"/>
        <end position="810"/>
    </location>
</feature>
<dbReference type="CDD" id="cd00051">
    <property type="entry name" value="EFh"/>
    <property type="match status" value="1"/>
</dbReference>
<reference evidence="3" key="1">
    <citation type="submission" date="2022-08" db="UniProtKB">
        <authorList>
            <consortium name="EnsemblMetazoa"/>
        </authorList>
    </citation>
    <scope>IDENTIFICATION</scope>
    <source>
        <strain evidence="3">05x7-T-G4-1.051#20</strain>
    </source>
</reference>
<dbReference type="InterPro" id="IPR052394">
    <property type="entry name" value="LRR-containing"/>
</dbReference>
<proteinExistence type="predicted"/>
<dbReference type="PROSITE" id="PS50222">
    <property type="entry name" value="EF_HAND_2"/>
    <property type="match status" value="1"/>
</dbReference>
<dbReference type="GO" id="GO:0005509">
    <property type="term" value="F:calcium ion binding"/>
    <property type="evidence" value="ECO:0007669"/>
    <property type="project" value="InterPro"/>
</dbReference>
<feature type="compositionally biased region" description="Polar residues" evidence="1">
    <location>
        <begin position="229"/>
        <end position="243"/>
    </location>
</feature>
<feature type="region of interest" description="Disordered" evidence="1">
    <location>
        <begin position="172"/>
        <end position="204"/>
    </location>
</feature>
<dbReference type="AlphaFoldDB" id="A0A8W8L4J6"/>
<name>A0A8W8L4J6_MAGGI</name>
<dbReference type="Gene3D" id="3.80.10.10">
    <property type="entry name" value="Ribonuclease Inhibitor"/>
    <property type="match status" value="3"/>
</dbReference>
<dbReference type="InterPro" id="IPR011992">
    <property type="entry name" value="EF-hand-dom_pair"/>
</dbReference>
<dbReference type="Gene3D" id="1.10.238.10">
    <property type="entry name" value="EF-hand"/>
    <property type="match status" value="1"/>
</dbReference>
<feature type="region of interest" description="Disordered" evidence="1">
    <location>
        <begin position="218"/>
        <end position="243"/>
    </location>
</feature>
<evidence type="ECO:0000256" key="1">
    <source>
        <dbReference type="SAM" id="MobiDB-lite"/>
    </source>
</evidence>